<evidence type="ECO:0000313" key="2">
    <source>
        <dbReference type="Proteomes" id="UP000886523"/>
    </source>
</evidence>
<protein>
    <submittedName>
        <fullName evidence="1">Uncharacterized protein</fullName>
    </submittedName>
</protein>
<comment type="caution">
    <text evidence="1">The sequence shown here is derived from an EMBL/GenBank/DDBJ whole genome shotgun (WGS) entry which is preliminary data.</text>
</comment>
<dbReference type="EMBL" id="MU128911">
    <property type="protein sequence ID" value="KAF9520642.1"/>
    <property type="molecule type" value="Genomic_DNA"/>
</dbReference>
<dbReference type="AlphaFoldDB" id="A0A9P6E0I6"/>
<gene>
    <name evidence="1" type="ORF">BS47DRAFT_1357447</name>
</gene>
<sequence>MAALNDVYIIINRSPPTAARRAVQYNGFDPIITSLDEPTTIVPFAAQEQQATPKDDFVAAEKREDVRRWEISGPLDDVRITLILYGAPKPIVWGGGKDGAVGEKITLKADTGEPVQRWRLQRVVPE</sequence>
<name>A0A9P6E0I6_9AGAM</name>
<evidence type="ECO:0000313" key="1">
    <source>
        <dbReference type="EMBL" id="KAF9520642.1"/>
    </source>
</evidence>
<dbReference type="OrthoDB" id="5271368at2759"/>
<dbReference type="Proteomes" id="UP000886523">
    <property type="component" value="Unassembled WGS sequence"/>
</dbReference>
<keyword evidence="2" id="KW-1185">Reference proteome</keyword>
<proteinExistence type="predicted"/>
<organism evidence="1 2">
    <name type="scientific">Hydnum rufescens UP504</name>
    <dbReference type="NCBI Taxonomy" id="1448309"/>
    <lineage>
        <taxon>Eukaryota</taxon>
        <taxon>Fungi</taxon>
        <taxon>Dikarya</taxon>
        <taxon>Basidiomycota</taxon>
        <taxon>Agaricomycotina</taxon>
        <taxon>Agaricomycetes</taxon>
        <taxon>Cantharellales</taxon>
        <taxon>Hydnaceae</taxon>
        <taxon>Hydnum</taxon>
    </lineage>
</organism>
<reference evidence="1" key="1">
    <citation type="journal article" date="2020" name="Nat. Commun.">
        <title>Large-scale genome sequencing of mycorrhizal fungi provides insights into the early evolution of symbiotic traits.</title>
        <authorList>
            <person name="Miyauchi S."/>
            <person name="Kiss E."/>
            <person name="Kuo A."/>
            <person name="Drula E."/>
            <person name="Kohler A."/>
            <person name="Sanchez-Garcia M."/>
            <person name="Morin E."/>
            <person name="Andreopoulos B."/>
            <person name="Barry K.W."/>
            <person name="Bonito G."/>
            <person name="Buee M."/>
            <person name="Carver A."/>
            <person name="Chen C."/>
            <person name="Cichocki N."/>
            <person name="Clum A."/>
            <person name="Culley D."/>
            <person name="Crous P.W."/>
            <person name="Fauchery L."/>
            <person name="Girlanda M."/>
            <person name="Hayes R.D."/>
            <person name="Keri Z."/>
            <person name="LaButti K."/>
            <person name="Lipzen A."/>
            <person name="Lombard V."/>
            <person name="Magnuson J."/>
            <person name="Maillard F."/>
            <person name="Murat C."/>
            <person name="Nolan M."/>
            <person name="Ohm R.A."/>
            <person name="Pangilinan J."/>
            <person name="Pereira M.F."/>
            <person name="Perotto S."/>
            <person name="Peter M."/>
            <person name="Pfister S."/>
            <person name="Riley R."/>
            <person name="Sitrit Y."/>
            <person name="Stielow J.B."/>
            <person name="Szollosi G."/>
            <person name="Zifcakova L."/>
            <person name="Stursova M."/>
            <person name="Spatafora J.W."/>
            <person name="Tedersoo L."/>
            <person name="Vaario L.M."/>
            <person name="Yamada A."/>
            <person name="Yan M."/>
            <person name="Wang P."/>
            <person name="Xu J."/>
            <person name="Bruns T."/>
            <person name="Baldrian P."/>
            <person name="Vilgalys R."/>
            <person name="Dunand C."/>
            <person name="Henrissat B."/>
            <person name="Grigoriev I.V."/>
            <person name="Hibbett D."/>
            <person name="Nagy L.G."/>
            <person name="Martin F.M."/>
        </authorList>
    </citation>
    <scope>NUCLEOTIDE SEQUENCE</scope>
    <source>
        <strain evidence="1">UP504</strain>
    </source>
</reference>
<accession>A0A9P6E0I6</accession>